<keyword evidence="6" id="KW-0862">Zinc</keyword>
<dbReference type="InterPro" id="IPR047109">
    <property type="entry name" value="CAD-like"/>
</dbReference>
<keyword evidence="5" id="KW-0479">Metal-binding</keyword>
<keyword evidence="7" id="KW-0521">NADP</keyword>
<keyword evidence="14" id="KW-1185">Reference proteome</keyword>
<evidence type="ECO:0000256" key="6">
    <source>
        <dbReference type="ARBA" id="ARBA00022833"/>
    </source>
</evidence>
<evidence type="ECO:0000256" key="7">
    <source>
        <dbReference type="ARBA" id="ARBA00022857"/>
    </source>
</evidence>
<feature type="domain" description="Alcohol dehydrogenase-like C-terminal" evidence="11">
    <location>
        <begin position="193"/>
        <end position="318"/>
    </location>
</feature>
<dbReference type="STRING" id="675120.M2Y0B5"/>
<dbReference type="eggNOG" id="KOG0023">
    <property type="taxonomic scope" value="Eukaryota"/>
</dbReference>
<dbReference type="Gene3D" id="3.40.50.720">
    <property type="entry name" value="NAD(P)-binding Rossmann-like Domain"/>
    <property type="match status" value="1"/>
</dbReference>
<evidence type="ECO:0000313" key="14">
    <source>
        <dbReference type="Proteomes" id="UP000016933"/>
    </source>
</evidence>
<sequence>MSTPQFEGWMGLDEKSAEGNMKWQTYEAKTWTEDDIDIEISHCGVCGSDLHTLRSGWGATPYPAVVGHEIVGKAIRVGSNTKRGIKVGDRVGVGAQSKSCLKPDCEMCSSGIENHCTNDFVQTYGMKYPNGDMAQGGYAKYWRGSGHFVFKIPEGVKSEAAAPMLCGGVTTYSPLRQNGCGPGKKVGIIGIGGLGHFGLLWAKALGADKVVAISRSRSKEEDARKMGADEFIATGEEGWQEKHAASLDLVVSTVSNPKMPFEGYLSLLGYKGKFVQLGLPEDPMPSFGAASLIMKSVSVSGSLIGSPQEIEEMLQLAADKNVQAWIQIRPMKDANQVIQDFDKGMPRYRYCLVN</sequence>
<dbReference type="EC" id="1.1.1.2" evidence="9"/>
<reference evidence="14" key="1">
    <citation type="journal article" date="2012" name="PLoS Genet.">
        <title>The genomes of the fungal plant pathogens Cladosporium fulvum and Dothistroma septosporum reveal adaptation to different hosts and lifestyles but also signatures of common ancestry.</title>
        <authorList>
            <person name="de Wit P.J.G.M."/>
            <person name="van der Burgt A."/>
            <person name="Oekmen B."/>
            <person name="Stergiopoulos I."/>
            <person name="Abd-Elsalam K.A."/>
            <person name="Aerts A.L."/>
            <person name="Bahkali A.H."/>
            <person name="Beenen H.G."/>
            <person name="Chettri P."/>
            <person name="Cox M.P."/>
            <person name="Datema E."/>
            <person name="de Vries R.P."/>
            <person name="Dhillon B."/>
            <person name="Ganley A.R."/>
            <person name="Griffiths S.A."/>
            <person name="Guo Y."/>
            <person name="Hamelin R.C."/>
            <person name="Henrissat B."/>
            <person name="Kabir M.S."/>
            <person name="Jashni M.K."/>
            <person name="Kema G."/>
            <person name="Klaubauf S."/>
            <person name="Lapidus A."/>
            <person name="Levasseur A."/>
            <person name="Lindquist E."/>
            <person name="Mehrabi R."/>
            <person name="Ohm R.A."/>
            <person name="Owen T.J."/>
            <person name="Salamov A."/>
            <person name="Schwelm A."/>
            <person name="Schijlen E."/>
            <person name="Sun H."/>
            <person name="van den Burg H.A."/>
            <person name="van Ham R.C.H.J."/>
            <person name="Zhang S."/>
            <person name="Goodwin S.B."/>
            <person name="Grigoriev I.V."/>
            <person name="Collemare J."/>
            <person name="Bradshaw R.E."/>
        </authorList>
    </citation>
    <scope>NUCLEOTIDE SEQUENCE [LARGE SCALE GENOMIC DNA]</scope>
    <source>
        <strain evidence="14">NZE10 / CBS 128990</strain>
    </source>
</reference>
<evidence type="ECO:0000256" key="3">
    <source>
        <dbReference type="ARBA" id="ARBA00011738"/>
    </source>
</evidence>
<evidence type="ECO:0000256" key="1">
    <source>
        <dbReference type="ARBA" id="ARBA00001947"/>
    </source>
</evidence>
<evidence type="ECO:0000256" key="9">
    <source>
        <dbReference type="ARBA" id="ARBA00024074"/>
    </source>
</evidence>
<name>M2Y0B5_DOTSN</name>
<keyword evidence="8" id="KW-0560">Oxidoreductase</keyword>
<evidence type="ECO:0000313" key="13">
    <source>
        <dbReference type="EMBL" id="EME38759.1"/>
    </source>
</evidence>
<dbReference type="Pfam" id="PF08240">
    <property type="entry name" value="ADH_N"/>
    <property type="match status" value="1"/>
</dbReference>
<evidence type="ECO:0000256" key="10">
    <source>
        <dbReference type="ARBA" id="ARBA00050997"/>
    </source>
</evidence>
<dbReference type="PANTHER" id="PTHR42683">
    <property type="entry name" value="ALDEHYDE REDUCTASE"/>
    <property type="match status" value="1"/>
</dbReference>
<dbReference type="OrthoDB" id="1879366at2759"/>
<evidence type="ECO:0000256" key="2">
    <source>
        <dbReference type="ARBA" id="ARBA00008072"/>
    </source>
</evidence>
<evidence type="ECO:0000259" key="11">
    <source>
        <dbReference type="Pfam" id="PF00107"/>
    </source>
</evidence>
<dbReference type="InterPro" id="IPR036291">
    <property type="entry name" value="NAD(P)-bd_dom_sf"/>
</dbReference>
<dbReference type="Gene3D" id="3.90.180.10">
    <property type="entry name" value="Medium-chain alcohol dehydrogenases, catalytic domain"/>
    <property type="match status" value="1"/>
</dbReference>
<dbReference type="Pfam" id="PF00107">
    <property type="entry name" value="ADH_zinc_N"/>
    <property type="match status" value="1"/>
</dbReference>
<dbReference type="AlphaFoldDB" id="M2Y0B5"/>
<evidence type="ECO:0000256" key="8">
    <source>
        <dbReference type="ARBA" id="ARBA00023002"/>
    </source>
</evidence>
<feature type="domain" description="Alcohol dehydrogenase-like N-terminal" evidence="12">
    <location>
        <begin position="33"/>
        <end position="154"/>
    </location>
</feature>
<dbReference type="FunFam" id="3.40.50.720:FF:000158">
    <property type="entry name" value="Zinc-binding alcohol dehydrogenase"/>
    <property type="match status" value="1"/>
</dbReference>
<dbReference type="SUPFAM" id="SSF50129">
    <property type="entry name" value="GroES-like"/>
    <property type="match status" value="1"/>
</dbReference>
<keyword evidence="4" id="KW-0597">Phosphoprotein</keyword>
<organism evidence="13 14">
    <name type="scientific">Dothistroma septosporum (strain NZE10 / CBS 128990)</name>
    <name type="common">Red band needle blight fungus</name>
    <name type="synonym">Mycosphaerella pini</name>
    <dbReference type="NCBI Taxonomy" id="675120"/>
    <lineage>
        <taxon>Eukaryota</taxon>
        <taxon>Fungi</taxon>
        <taxon>Dikarya</taxon>
        <taxon>Ascomycota</taxon>
        <taxon>Pezizomycotina</taxon>
        <taxon>Dothideomycetes</taxon>
        <taxon>Dothideomycetidae</taxon>
        <taxon>Mycosphaerellales</taxon>
        <taxon>Mycosphaerellaceae</taxon>
        <taxon>Dothistroma</taxon>
    </lineage>
</organism>
<dbReference type="SUPFAM" id="SSF51735">
    <property type="entry name" value="NAD(P)-binding Rossmann-fold domains"/>
    <property type="match status" value="1"/>
</dbReference>
<evidence type="ECO:0000259" key="12">
    <source>
        <dbReference type="Pfam" id="PF08240"/>
    </source>
</evidence>
<proteinExistence type="inferred from homology"/>
<dbReference type="HOGENOM" id="CLU_026673_20_2_1"/>
<comment type="subunit">
    <text evidence="3">Homodimer.</text>
</comment>
<evidence type="ECO:0000256" key="5">
    <source>
        <dbReference type="ARBA" id="ARBA00022723"/>
    </source>
</evidence>
<gene>
    <name evidence="13" type="ORF">DOTSEDRAFT_92084</name>
</gene>
<comment type="cofactor">
    <cofactor evidence="1">
        <name>Zn(2+)</name>
        <dbReference type="ChEBI" id="CHEBI:29105"/>
    </cofactor>
</comment>
<evidence type="ECO:0000256" key="4">
    <source>
        <dbReference type="ARBA" id="ARBA00022553"/>
    </source>
</evidence>
<dbReference type="GO" id="GO:0046872">
    <property type="term" value="F:metal ion binding"/>
    <property type="evidence" value="ECO:0007669"/>
    <property type="project" value="UniProtKB-KW"/>
</dbReference>
<dbReference type="GO" id="GO:0008106">
    <property type="term" value="F:alcohol dehydrogenase (NADP+) activity"/>
    <property type="evidence" value="ECO:0007669"/>
    <property type="project" value="UniProtKB-EC"/>
</dbReference>
<reference evidence="13 14" key="2">
    <citation type="journal article" date="2012" name="PLoS Pathog.">
        <title>Diverse lifestyles and strategies of plant pathogenesis encoded in the genomes of eighteen Dothideomycetes fungi.</title>
        <authorList>
            <person name="Ohm R.A."/>
            <person name="Feau N."/>
            <person name="Henrissat B."/>
            <person name="Schoch C.L."/>
            <person name="Horwitz B.A."/>
            <person name="Barry K.W."/>
            <person name="Condon B.J."/>
            <person name="Copeland A.C."/>
            <person name="Dhillon B."/>
            <person name="Glaser F."/>
            <person name="Hesse C.N."/>
            <person name="Kosti I."/>
            <person name="LaButti K."/>
            <person name="Lindquist E.A."/>
            <person name="Lucas S."/>
            <person name="Salamov A.A."/>
            <person name="Bradshaw R.E."/>
            <person name="Ciuffetti L."/>
            <person name="Hamelin R.C."/>
            <person name="Kema G.H.J."/>
            <person name="Lawrence C."/>
            <person name="Scott J.A."/>
            <person name="Spatafora J.W."/>
            <person name="Turgeon B.G."/>
            <person name="de Wit P.J.G.M."/>
            <person name="Zhong S."/>
            <person name="Goodwin S.B."/>
            <person name="Grigoriev I.V."/>
        </authorList>
    </citation>
    <scope>NUCLEOTIDE SEQUENCE [LARGE SCALE GENOMIC DNA]</scope>
    <source>
        <strain evidence="14">NZE10 / CBS 128990</strain>
    </source>
</reference>
<dbReference type="InterPro" id="IPR011032">
    <property type="entry name" value="GroES-like_sf"/>
</dbReference>
<dbReference type="InterPro" id="IPR013154">
    <property type="entry name" value="ADH-like_N"/>
</dbReference>
<comment type="catalytic activity">
    <reaction evidence="10">
        <text>a primary alcohol + NADP(+) = an aldehyde + NADPH + H(+)</text>
        <dbReference type="Rhea" id="RHEA:15937"/>
        <dbReference type="ChEBI" id="CHEBI:15378"/>
        <dbReference type="ChEBI" id="CHEBI:15734"/>
        <dbReference type="ChEBI" id="CHEBI:17478"/>
        <dbReference type="ChEBI" id="CHEBI:57783"/>
        <dbReference type="ChEBI" id="CHEBI:58349"/>
        <dbReference type="EC" id="1.1.1.2"/>
    </reaction>
    <physiologicalReaction direction="left-to-right" evidence="10">
        <dbReference type="Rhea" id="RHEA:15938"/>
    </physiologicalReaction>
    <physiologicalReaction direction="right-to-left" evidence="10">
        <dbReference type="Rhea" id="RHEA:15939"/>
    </physiologicalReaction>
</comment>
<dbReference type="GO" id="GO:0006066">
    <property type="term" value="P:alcohol metabolic process"/>
    <property type="evidence" value="ECO:0007669"/>
    <property type="project" value="UniProtKB-ARBA"/>
</dbReference>
<accession>M2Y0B5</accession>
<dbReference type="OMA" id="KPDCAMC"/>
<dbReference type="Proteomes" id="UP000016933">
    <property type="component" value="Unassembled WGS sequence"/>
</dbReference>
<dbReference type="InterPro" id="IPR013149">
    <property type="entry name" value="ADH-like_C"/>
</dbReference>
<comment type="similarity">
    <text evidence="2">Belongs to the zinc-containing alcohol dehydrogenase family.</text>
</comment>
<protein>
    <recommendedName>
        <fullName evidence="9">alcohol dehydrogenase (NADP(+))</fullName>
        <ecNumber evidence="9">1.1.1.2</ecNumber>
    </recommendedName>
</protein>
<dbReference type="EMBL" id="KB446546">
    <property type="protein sequence ID" value="EME38759.1"/>
    <property type="molecule type" value="Genomic_DNA"/>
</dbReference>
<dbReference type="CDD" id="cd05283">
    <property type="entry name" value="CAD1"/>
    <property type="match status" value="1"/>
</dbReference>